<evidence type="ECO:0000256" key="1">
    <source>
        <dbReference type="SAM" id="MobiDB-lite"/>
    </source>
</evidence>
<feature type="region of interest" description="Disordered" evidence="1">
    <location>
        <begin position="1"/>
        <end position="23"/>
    </location>
</feature>
<evidence type="ECO:0000313" key="3">
    <source>
        <dbReference type="EMBL" id="SHI34251.1"/>
    </source>
</evidence>
<dbReference type="EMBL" id="FQYX01000001">
    <property type="protein sequence ID" value="SHI34251.1"/>
    <property type="molecule type" value="Genomic_DNA"/>
</dbReference>
<dbReference type="RefSeq" id="WP_072762742.1">
    <property type="nucleotide sequence ID" value="NZ_FQYX01000001.1"/>
</dbReference>
<dbReference type="Proteomes" id="UP000184231">
    <property type="component" value="Unassembled WGS sequence"/>
</dbReference>
<organism evidence="3 4">
    <name type="scientific">Arenibacter nanhaiticus</name>
    <dbReference type="NCBI Taxonomy" id="558155"/>
    <lineage>
        <taxon>Bacteria</taxon>
        <taxon>Pseudomonadati</taxon>
        <taxon>Bacteroidota</taxon>
        <taxon>Flavobacteriia</taxon>
        <taxon>Flavobacteriales</taxon>
        <taxon>Flavobacteriaceae</taxon>
        <taxon>Arenibacter</taxon>
    </lineage>
</organism>
<reference evidence="3 4" key="1">
    <citation type="submission" date="2016-11" db="EMBL/GenBank/DDBJ databases">
        <authorList>
            <person name="Jaros S."/>
            <person name="Januszkiewicz K."/>
            <person name="Wedrychowicz H."/>
        </authorList>
    </citation>
    <scope>NUCLEOTIDE SEQUENCE [LARGE SCALE GENOMIC DNA]</scope>
    <source>
        <strain evidence="3 4">CGMCC 1.8863</strain>
    </source>
</reference>
<protein>
    <recommendedName>
        <fullName evidence="5">DUF2127 domain-containing protein</fullName>
    </recommendedName>
</protein>
<proteinExistence type="predicted"/>
<accession>A0A1M6ACV9</accession>
<gene>
    <name evidence="3" type="ORF">SAMN04487911_101175</name>
</gene>
<feature type="compositionally biased region" description="Basic and acidic residues" evidence="1">
    <location>
        <begin position="10"/>
        <end position="23"/>
    </location>
</feature>
<evidence type="ECO:0008006" key="5">
    <source>
        <dbReference type="Google" id="ProtNLM"/>
    </source>
</evidence>
<feature type="transmembrane region" description="Helical" evidence="2">
    <location>
        <begin position="125"/>
        <end position="143"/>
    </location>
</feature>
<sequence>MEQPKKKTTKSSEDHLSGNHTKEVRKGQKLARLIFFLIAGINILIATAMFLYSRIFSLENALEAIMRQSLSYVALVTFITGTVYVGLGLFLKIYPKFIIWTGIFVIVLKLAYSLYLNAYSFTMEPFLDVVFLIGLLYALRSYYHFQAPLKSKK</sequence>
<dbReference type="AlphaFoldDB" id="A0A1M6ACV9"/>
<keyword evidence="2" id="KW-1133">Transmembrane helix</keyword>
<name>A0A1M6ACV9_9FLAO</name>
<evidence type="ECO:0000256" key="2">
    <source>
        <dbReference type="SAM" id="Phobius"/>
    </source>
</evidence>
<keyword evidence="2" id="KW-0472">Membrane</keyword>
<feature type="transmembrane region" description="Helical" evidence="2">
    <location>
        <begin position="72"/>
        <end position="91"/>
    </location>
</feature>
<feature type="transmembrane region" description="Helical" evidence="2">
    <location>
        <begin position="30"/>
        <end position="52"/>
    </location>
</feature>
<keyword evidence="2" id="KW-0812">Transmembrane</keyword>
<feature type="transmembrane region" description="Helical" evidence="2">
    <location>
        <begin position="98"/>
        <end position="119"/>
    </location>
</feature>
<keyword evidence="4" id="KW-1185">Reference proteome</keyword>
<evidence type="ECO:0000313" key="4">
    <source>
        <dbReference type="Proteomes" id="UP000184231"/>
    </source>
</evidence>